<dbReference type="InterPro" id="IPR056590">
    <property type="entry name" value="Mua-3/Mup-4_EGF"/>
</dbReference>
<dbReference type="Pfam" id="PF23427">
    <property type="entry name" value="EGF_4"/>
    <property type="match status" value="1"/>
</dbReference>
<dbReference type="PROSITE" id="PS00652">
    <property type="entry name" value="TNFR_NGFR_1"/>
    <property type="match status" value="1"/>
</dbReference>
<evidence type="ECO:0000256" key="4">
    <source>
        <dbReference type="ARBA" id="ARBA00023157"/>
    </source>
</evidence>
<dbReference type="PROSITE" id="PS50026">
    <property type="entry name" value="EGF_3"/>
    <property type="match status" value="5"/>
</dbReference>
<dbReference type="InterPro" id="IPR000152">
    <property type="entry name" value="EGF-type_Asp/Asn_hydroxyl_site"/>
</dbReference>
<dbReference type="SMART" id="SM00179">
    <property type="entry name" value="EGF_CA"/>
    <property type="match status" value="6"/>
</dbReference>
<feature type="domain" description="EGF-like" evidence="6">
    <location>
        <begin position="150"/>
        <end position="187"/>
    </location>
</feature>
<dbReference type="PANTHER" id="PTHR24034:SF209">
    <property type="entry name" value="EGF-LIKE DOMAIN-CONTAINING PROTEIN"/>
    <property type="match status" value="1"/>
</dbReference>
<evidence type="ECO:0000313" key="7">
    <source>
        <dbReference type="Proteomes" id="UP000887565"/>
    </source>
</evidence>
<dbReference type="InterPro" id="IPR001881">
    <property type="entry name" value="EGF-like_Ca-bd_dom"/>
</dbReference>
<dbReference type="InterPro" id="IPR049883">
    <property type="entry name" value="NOTCH1_EGF-like"/>
</dbReference>
<dbReference type="InterPro" id="IPR009030">
    <property type="entry name" value="Growth_fac_rcpt_cys_sf"/>
</dbReference>
<feature type="domain" description="EGF-like" evidence="6">
    <location>
        <begin position="398"/>
        <end position="438"/>
    </location>
</feature>
<sequence>IKIIYLDPPPGPNVCPGCDPTRNYVCANKKCVCPPGFCEDPVNKICGAQLCNPQLSFTCPAPMVCKQTPYRNHRCACPSDYTCDLGDGSCRGNVTCPANQKYNPTTRACEGCNPPCDASRNFVCQSNPKGDLECNCKPKYNLDPVSQVCTINECAVGIANCSQYANCTDKLLGFICNCWPGYKDNSQGNFPGVICEKIINPCEAGRHNCSEHARCIPDMLGGYKCECEKGFIDQYPPLSGRLCEKRINECADPNLNNCSKDADCFDLDRGYRCVCHAGYQDLKPYEEPGRFCYIDPCQDESKNDCWLKRCRVVDIQTGQFACEPCPSGYTDVDTSKPGRNCQTKVPPCQDPTRNDCDRAAYCFGVTGKPDDYTCQCRDGYLDVSTDPVNKAGRKCDIIKNPCFDATKNDCDINAYCIDLKNNRYNCSCKSGFRDRSSDRTKPGRVCKALVDECAIPQLNNCSAYANCKNKEDGYDCICKEGYVDKGPANGLSGRICEP</sequence>
<evidence type="ECO:0000259" key="6">
    <source>
        <dbReference type="PROSITE" id="PS50026"/>
    </source>
</evidence>
<comment type="caution">
    <text evidence="5">Lacks conserved residue(s) required for the propagation of feature annotation.</text>
</comment>
<feature type="domain" description="EGF-like" evidence="6">
    <location>
        <begin position="246"/>
        <end position="285"/>
    </location>
</feature>
<evidence type="ECO:0000256" key="3">
    <source>
        <dbReference type="ARBA" id="ARBA00022737"/>
    </source>
</evidence>
<name>A0A915HLL8_ROMCU</name>
<keyword evidence="4" id="KW-1015">Disulfide bond</keyword>
<dbReference type="Proteomes" id="UP000887565">
    <property type="component" value="Unplaced"/>
</dbReference>
<accession>A0A915HLL8</accession>
<feature type="domain" description="EGF-like" evidence="6">
    <location>
        <begin position="449"/>
        <end position="488"/>
    </location>
</feature>
<dbReference type="PROSITE" id="PS00010">
    <property type="entry name" value="ASX_HYDROXYL"/>
    <property type="match status" value="3"/>
</dbReference>
<dbReference type="SMART" id="SM00181">
    <property type="entry name" value="EGF"/>
    <property type="match status" value="9"/>
</dbReference>
<evidence type="ECO:0000256" key="1">
    <source>
        <dbReference type="ARBA" id="ARBA00022536"/>
    </source>
</evidence>
<dbReference type="OMA" id="SLITCNP"/>
<evidence type="ECO:0000256" key="5">
    <source>
        <dbReference type="PROSITE-ProRule" id="PRU00076"/>
    </source>
</evidence>
<dbReference type="Gene3D" id="2.10.25.10">
    <property type="entry name" value="Laminin"/>
    <property type="match status" value="5"/>
</dbReference>
<evidence type="ECO:0000313" key="8">
    <source>
        <dbReference type="WBParaSite" id="nRc.2.0.1.t02868-RA"/>
    </source>
</evidence>
<dbReference type="InterPro" id="IPR001368">
    <property type="entry name" value="TNFR/NGFR_Cys_rich_reg"/>
</dbReference>
<dbReference type="AlphaFoldDB" id="A0A915HLL8"/>
<proteinExistence type="predicted"/>
<dbReference type="WBParaSite" id="nRc.2.0.1.t02868-RA">
    <property type="protein sequence ID" value="nRc.2.0.1.t02868-RA"/>
    <property type="gene ID" value="nRc.2.0.1.g02868"/>
</dbReference>
<dbReference type="InterPro" id="IPR000742">
    <property type="entry name" value="EGF"/>
</dbReference>
<organism evidence="7 8">
    <name type="scientific">Romanomermis culicivorax</name>
    <name type="common">Nematode worm</name>
    <dbReference type="NCBI Taxonomy" id="13658"/>
    <lineage>
        <taxon>Eukaryota</taxon>
        <taxon>Metazoa</taxon>
        <taxon>Ecdysozoa</taxon>
        <taxon>Nematoda</taxon>
        <taxon>Enoplea</taxon>
        <taxon>Dorylaimia</taxon>
        <taxon>Mermithida</taxon>
        <taxon>Mermithoidea</taxon>
        <taxon>Mermithidae</taxon>
        <taxon>Romanomermis</taxon>
    </lineage>
</organism>
<keyword evidence="3" id="KW-0677">Repeat</keyword>
<keyword evidence="7" id="KW-1185">Reference proteome</keyword>
<keyword evidence="1 5" id="KW-0245">EGF-like domain</keyword>
<evidence type="ECO:0000256" key="2">
    <source>
        <dbReference type="ARBA" id="ARBA00022729"/>
    </source>
</evidence>
<dbReference type="SUPFAM" id="SSF57184">
    <property type="entry name" value="Growth factor receptor domain"/>
    <property type="match status" value="1"/>
</dbReference>
<dbReference type="Pfam" id="PF07645">
    <property type="entry name" value="EGF_CA"/>
    <property type="match status" value="4"/>
</dbReference>
<dbReference type="InterPro" id="IPR050751">
    <property type="entry name" value="ECM_structural_protein"/>
</dbReference>
<feature type="domain" description="EGF-like" evidence="6">
    <location>
        <begin position="198"/>
        <end position="237"/>
    </location>
</feature>
<reference evidence="8" key="1">
    <citation type="submission" date="2022-11" db="UniProtKB">
        <authorList>
            <consortium name="WormBaseParasite"/>
        </authorList>
    </citation>
    <scope>IDENTIFICATION</scope>
</reference>
<dbReference type="PANTHER" id="PTHR24034">
    <property type="entry name" value="EGF-LIKE DOMAIN-CONTAINING PROTEIN"/>
    <property type="match status" value="1"/>
</dbReference>
<protein>
    <submittedName>
        <fullName evidence="8">EGF-like domain-containing protein</fullName>
    </submittedName>
</protein>
<keyword evidence="2" id="KW-0732">Signal</keyword>
<dbReference type="GO" id="GO:0005509">
    <property type="term" value="F:calcium ion binding"/>
    <property type="evidence" value="ECO:0007669"/>
    <property type="project" value="InterPro"/>
</dbReference>